<evidence type="ECO:0000256" key="3">
    <source>
        <dbReference type="ARBA" id="ARBA00023125"/>
    </source>
</evidence>
<dbReference type="EMBL" id="RZNJ01000003">
    <property type="protein sequence ID" value="RUT31384.1"/>
    <property type="molecule type" value="Genomic_DNA"/>
</dbReference>
<keyword evidence="3" id="KW-0238">DNA-binding</keyword>
<dbReference type="SUPFAM" id="SSF53850">
    <property type="entry name" value="Periplasmic binding protein-like II"/>
    <property type="match status" value="1"/>
</dbReference>
<keyword evidence="8" id="KW-1185">Reference proteome</keyword>
<dbReference type="Proteomes" id="UP000281547">
    <property type="component" value="Unassembled WGS sequence"/>
</dbReference>
<reference evidence="7 8" key="1">
    <citation type="journal article" date="2016" name="Int. J. Syst. Evol. Microbiol.">
        <title>Arsenicitalea aurantiaca gen. nov., sp. nov., a new member of the family Hyphomicrobiaceae, isolated from high-arsenic sediment.</title>
        <authorList>
            <person name="Mu Y."/>
            <person name="Zhou L."/>
            <person name="Zeng X.C."/>
            <person name="Liu L."/>
            <person name="Pan Y."/>
            <person name="Chen X."/>
            <person name="Wang J."/>
            <person name="Li S."/>
            <person name="Li W.J."/>
            <person name="Wang Y."/>
        </authorList>
    </citation>
    <scope>NUCLEOTIDE SEQUENCE [LARGE SCALE GENOMIC DNA]</scope>
    <source>
        <strain evidence="7 8">42-50</strain>
    </source>
</reference>
<dbReference type="InterPro" id="IPR036388">
    <property type="entry name" value="WH-like_DNA-bd_sf"/>
</dbReference>
<dbReference type="Pfam" id="PF00126">
    <property type="entry name" value="HTH_1"/>
    <property type="match status" value="1"/>
</dbReference>
<dbReference type="Pfam" id="PF03466">
    <property type="entry name" value="LysR_substrate"/>
    <property type="match status" value="1"/>
</dbReference>
<evidence type="ECO:0000313" key="8">
    <source>
        <dbReference type="Proteomes" id="UP000281547"/>
    </source>
</evidence>
<dbReference type="InterPro" id="IPR036390">
    <property type="entry name" value="WH_DNA-bd_sf"/>
</dbReference>
<dbReference type="PROSITE" id="PS50931">
    <property type="entry name" value="HTH_LYSR"/>
    <property type="match status" value="1"/>
</dbReference>
<dbReference type="FunFam" id="1.10.10.10:FF:000001">
    <property type="entry name" value="LysR family transcriptional regulator"/>
    <property type="match status" value="1"/>
</dbReference>
<dbReference type="InterPro" id="IPR000847">
    <property type="entry name" value="LysR_HTH_N"/>
</dbReference>
<organism evidence="7 8">
    <name type="scientific">Arsenicitalea aurantiaca</name>
    <dbReference type="NCBI Taxonomy" id="1783274"/>
    <lineage>
        <taxon>Bacteria</taxon>
        <taxon>Pseudomonadati</taxon>
        <taxon>Pseudomonadota</taxon>
        <taxon>Alphaproteobacteria</taxon>
        <taxon>Hyphomicrobiales</taxon>
        <taxon>Devosiaceae</taxon>
        <taxon>Arsenicitalea</taxon>
    </lineage>
</organism>
<dbReference type="Gene3D" id="3.40.190.10">
    <property type="entry name" value="Periplasmic binding protein-like II"/>
    <property type="match status" value="2"/>
</dbReference>
<evidence type="ECO:0000259" key="6">
    <source>
        <dbReference type="PROSITE" id="PS50931"/>
    </source>
</evidence>
<protein>
    <submittedName>
        <fullName evidence="7">LysR family transcriptional regulator</fullName>
    </submittedName>
</protein>
<comment type="similarity">
    <text evidence="1">Belongs to the LysR transcriptional regulatory family.</text>
</comment>
<gene>
    <name evidence="7" type="ORF">EMQ25_11075</name>
</gene>
<dbReference type="Gene3D" id="1.10.10.10">
    <property type="entry name" value="Winged helix-like DNA-binding domain superfamily/Winged helix DNA-binding domain"/>
    <property type="match status" value="1"/>
</dbReference>
<feature type="compositionally biased region" description="Basic and acidic residues" evidence="5">
    <location>
        <begin position="79"/>
        <end position="93"/>
    </location>
</feature>
<dbReference type="PANTHER" id="PTHR30126:SF97">
    <property type="entry name" value="HTH-TYPE TRANSCRIPTIONAL REGULATOR ABGR"/>
    <property type="match status" value="1"/>
</dbReference>
<feature type="domain" description="HTH lysR-type" evidence="6">
    <location>
        <begin position="116"/>
        <end position="173"/>
    </location>
</feature>
<keyword evidence="2" id="KW-0805">Transcription regulation</keyword>
<evidence type="ECO:0000256" key="2">
    <source>
        <dbReference type="ARBA" id="ARBA00023015"/>
    </source>
</evidence>
<evidence type="ECO:0000256" key="5">
    <source>
        <dbReference type="SAM" id="MobiDB-lite"/>
    </source>
</evidence>
<evidence type="ECO:0000313" key="7">
    <source>
        <dbReference type="EMBL" id="RUT31384.1"/>
    </source>
</evidence>
<proteinExistence type="inferred from homology"/>
<dbReference type="InterPro" id="IPR005119">
    <property type="entry name" value="LysR_subst-bd"/>
</dbReference>
<accession>A0A433XBF7</accession>
<dbReference type="SUPFAM" id="SSF46785">
    <property type="entry name" value="Winged helix' DNA-binding domain"/>
    <property type="match status" value="1"/>
</dbReference>
<dbReference type="GO" id="GO:0003700">
    <property type="term" value="F:DNA-binding transcription factor activity"/>
    <property type="evidence" value="ECO:0007669"/>
    <property type="project" value="InterPro"/>
</dbReference>
<comment type="caution">
    <text evidence="7">The sequence shown here is derived from an EMBL/GenBank/DDBJ whole genome shotgun (WGS) entry which is preliminary data.</text>
</comment>
<keyword evidence="4" id="KW-0804">Transcription</keyword>
<evidence type="ECO:0000256" key="1">
    <source>
        <dbReference type="ARBA" id="ARBA00009437"/>
    </source>
</evidence>
<dbReference type="GO" id="GO:0000976">
    <property type="term" value="F:transcription cis-regulatory region binding"/>
    <property type="evidence" value="ECO:0007669"/>
    <property type="project" value="TreeGrafter"/>
</dbReference>
<dbReference type="PRINTS" id="PR00039">
    <property type="entry name" value="HTHLYSR"/>
</dbReference>
<sequence>MPHRNPPHGFLWPGGFPAAGIASWPQVKALAPPRSIAGGPMAAIGKANGTTLGHPILDQSRACHRPASGLTRMGPQRRSGMDQGHRTLADRTPEASARPAPSPQAERAAARLASEITLHQLRIFWTVANAESLTQAAKHLGLAQPSLSQQLARLESAVGLRLFERRPARMELTDVGQYLLPRAGAILRNMHELEDGLSGFRGGTRATIRISGITSVLRAILPAAMDRLRTRYEALHFDIFDNAPADILELLYARKINLGLVAANSVAESGVGFMQVPILTDPYLLAVPEGLALDGAESLAGLPPEIRETVNRSIQFSFGTQHATRVADWYSQRLPGHRVVARCRSFEMALEMVRAGLGVCLTPALSTLSNGRPLEGIRLYRVDVPPRRVVALIATQYRRLTPFSDLIESLEAIGAAYVPPEGLPMPPFLAERNGSR</sequence>
<dbReference type="CDD" id="cd05466">
    <property type="entry name" value="PBP2_LTTR_substrate"/>
    <property type="match status" value="1"/>
</dbReference>
<dbReference type="AlphaFoldDB" id="A0A433XBF7"/>
<name>A0A433XBF7_9HYPH</name>
<feature type="region of interest" description="Disordered" evidence="5">
    <location>
        <begin position="66"/>
        <end position="105"/>
    </location>
</feature>
<dbReference type="PANTHER" id="PTHR30126">
    <property type="entry name" value="HTH-TYPE TRANSCRIPTIONAL REGULATOR"/>
    <property type="match status" value="1"/>
</dbReference>
<evidence type="ECO:0000256" key="4">
    <source>
        <dbReference type="ARBA" id="ARBA00023163"/>
    </source>
</evidence>